<reference evidence="2" key="1">
    <citation type="submission" date="2016-12" db="EMBL/GenBank/DDBJ databases">
        <authorList>
            <person name="Herbold C."/>
        </authorList>
    </citation>
    <scope>NUCLEOTIDE SEQUENCE [LARGE SCALE GENOMIC DNA]</scope>
</reference>
<dbReference type="AlphaFoldDB" id="A0A2H1EFT7"/>
<protein>
    <submittedName>
        <fullName evidence="1">Uncharacterized protein</fullName>
    </submittedName>
</protein>
<dbReference type="EMBL" id="FRFC01000003">
    <property type="protein sequence ID" value="SHO43587.1"/>
    <property type="molecule type" value="Genomic_DNA"/>
</dbReference>
<dbReference type="RefSeq" id="WP_101009166.1">
    <property type="nucleotide sequence ID" value="NZ_FRFC01000003.1"/>
</dbReference>
<accession>A0A2H1EFT7</accession>
<sequence>MLLKLLAFVFVALVFLGLGTSGTINAAFAGYHKVEQNPALQQVQNKALSIENSIQTQFENTIKSDLPRN</sequence>
<evidence type="ECO:0000313" key="1">
    <source>
        <dbReference type="EMBL" id="SHO43587.1"/>
    </source>
</evidence>
<keyword evidence="2" id="KW-1185">Reference proteome</keyword>
<dbReference type="OrthoDB" id="385007at2157"/>
<dbReference type="Proteomes" id="UP000232412">
    <property type="component" value="Unassembled WGS sequence"/>
</dbReference>
<evidence type="ECO:0000313" key="2">
    <source>
        <dbReference type="Proteomes" id="UP000232412"/>
    </source>
</evidence>
<organism evidence="1 2">
    <name type="scientific">Nitrosotalea sinensis</name>
    <dbReference type="NCBI Taxonomy" id="1499975"/>
    <lineage>
        <taxon>Archaea</taxon>
        <taxon>Nitrososphaerota</taxon>
        <taxon>Nitrososphaeria</taxon>
        <taxon>Nitrosotaleales</taxon>
        <taxon>Nitrosotaleaceae</taxon>
        <taxon>Nitrosotalea</taxon>
    </lineage>
</organism>
<gene>
    <name evidence="1" type="ORF">NSIN_20109</name>
</gene>
<proteinExistence type="predicted"/>
<name>A0A2H1EFT7_9ARCH</name>